<evidence type="ECO:0000259" key="5">
    <source>
        <dbReference type="Pfam" id="PF00535"/>
    </source>
</evidence>
<keyword evidence="7" id="KW-1185">Reference proteome</keyword>
<evidence type="ECO:0000313" key="6">
    <source>
        <dbReference type="EMBL" id="GLI30875.1"/>
    </source>
</evidence>
<evidence type="ECO:0000256" key="2">
    <source>
        <dbReference type="ARBA" id="ARBA00022676"/>
    </source>
</evidence>
<dbReference type="GO" id="GO:0016787">
    <property type="term" value="F:hydrolase activity"/>
    <property type="evidence" value="ECO:0007669"/>
    <property type="project" value="UniProtKB-KW"/>
</dbReference>
<gene>
    <name evidence="6" type="ORF">BCONGLO52_17160</name>
</gene>
<organism evidence="6 7">
    <name type="scientific">Brachybacterium conglomeratum</name>
    <dbReference type="NCBI Taxonomy" id="47846"/>
    <lineage>
        <taxon>Bacteria</taxon>
        <taxon>Bacillati</taxon>
        <taxon>Actinomycetota</taxon>
        <taxon>Actinomycetes</taxon>
        <taxon>Micrococcales</taxon>
        <taxon>Dermabacteraceae</taxon>
        <taxon>Brachybacterium</taxon>
    </lineage>
</organism>
<dbReference type="SUPFAM" id="SSF53448">
    <property type="entry name" value="Nucleotide-diphospho-sugar transferases"/>
    <property type="match status" value="1"/>
</dbReference>
<dbReference type="EMBL" id="BSDQ01000001">
    <property type="protein sequence ID" value="GLI30875.1"/>
    <property type="molecule type" value="Genomic_DNA"/>
</dbReference>
<dbReference type="PANTHER" id="PTHR43685:SF5">
    <property type="entry name" value="GLYCOSYLTRANSFERASE EPSE-RELATED"/>
    <property type="match status" value="1"/>
</dbReference>
<dbReference type="InterPro" id="IPR001173">
    <property type="entry name" value="Glyco_trans_2-like"/>
</dbReference>
<dbReference type="InterPro" id="IPR029044">
    <property type="entry name" value="Nucleotide-diphossugar_trans"/>
</dbReference>
<proteinExistence type="inferred from homology"/>
<feature type="domain" description="Glycosyltransferase 2-like" evidence="5">
    <location>
        <begin position="52"/>
        <end position="209"/>
    </location>
</feature>
<keyword evidence="6" id="KW-0378">Hydrolase</keyword>
<sequence length="316" mass="35389">MTDPARPAPPVGGRGGEEPPVVRAEDEAPARPGGRAEGAEPFAVLMPLWAKDRPDRVRQAIVSATESQQLRPDLLILTVDGPLPAPLEALVERVEAGDHGPATVLRHSAHRGVAAALQDGLEASPYELVARADADDLCRPERFALQIPRMRRDRLDLLGGAMREFSDRVAPGRGPLRTRPLTHAEITAYLPRHSPFHHPTMVLRRSTVLAVGGYRDLPLLEDYWLWERMMLGGARMANLPDVLVDYRVDEHLFARRGGWRLFASDLRLQRRFVMDRVTTPTGFLRNLGERGVYRLAPGWARRLAYRRFVEHDGRTA</sequence>
<dbReference type="Pfam" id="PF00535">
    <property type="entry name" value="Glycos_transf_2"/>
    <property type="match status" value="1"/>
</dbReference>
<comment type="similarity">
    <text evidence="1">Belongs to the glycosyltransferase 2 family.</text>
</comment>
<name>A0ABQ5RG49_9MICO</name>
<evidence type="ECO:0000256" key="1">
    <source>
        <dbReference type="ARBA" id="ARBA00006739"/>
    </source>
</evidence>
<evidence type="ECO:0000256" key="4">
    <source>
        <dbReference type="SAM" id="MobiDB-lite"/>
    </source>
</evidence>
<keyword evidence="3" id="KW-0808">Transferase</keyword>
<protein>
    <submittedName>
        <fullName evidence="6">Glycosyl hydrolase</fullName>
    </submittedName>
</protein>
<feature type="region of interest" description="Disordered" evidence="4">
    <location>
        <begin position="1"/>
        <end position="38"/>
    </location>
</feature>
<evidence type="ECO:0000256" key="3">
    <source>
        <dbReference type="ARBA" id="ARBA00022679"/>
    </source>
</evidence>
<dbReference type="Gene3D" id="3.90.550.10">
    <property type="entry name" value="Spore Coat Polysaccharide Biosynthesis Protein SpsA, Chain A"/>
    <property type="match status" value="1"/>
</dbReference>
<comment type="caution">
    <text evidence="6">The sequence shown here is derived from an EMBL/GenBank/DDBJ whole genome shotgun (WGS) entry which is preliminary data.</text>
</comment>
<reference evidence="6" key="1">
    <citation type="submission" date="2022-12" db="EMBL/GenBank/DDBJ databases">
        <title>Reference genome sequencing for broad-spectrum identification of bacterial and archaeal isolates by mass spectrometry.</title>
        <authorList>
            <person name="Sekiguchi Y."/>
            <person name="Tourlousse D.M."/>
        </authorList>
    </citation>
    <scope>NUCLEOTIDE SEQUENCE</scope>
    <source>
        <strain evidence="6">5-2</strain>
    </source>
</reference>
<keyword evidence="2" id="KW-0328">Glycosyltransferase</keyword>
<dbReference type="Proteomes" id="UP001144451">
    <property type="component" value="Unassembled WGS sequence"/>
</dbReference>
<dbReference type="GeneID" id="78121872"/>
<accession>A0ABQ5RG49</accession>
<dbReference type="PANTHER" id="PTHR43685">
    <property type="entry name" value="GLYCOSYLTRANSFERASE"/>
    <property type="match status" value="1"/>
</dbReference>
<evidence type="ECO:0000313" key="7">
    <source>
        <dbReference type="Proteomes" id="UP001144451"/>
    </source>
</evidence>
<dbReference type="InterPro" id="IPR050834">
    <property type="entry name" value="Glycosyltransf_2"/>
</dbReference>
<feature type="compositionally biased region" description="Pro residues" evidence="4">
    <location>
        <begin position="1"/>
        <end position="10"/>
    </location>
</feature>
<dbReference type="RefSeq" id="WP_164736243.1">
    <property type="nucleotide sequence ID" value="NZ_BSDQ01000001.1"/>
</dbReference>